<dbReference type="InterPro" id="IPR001900">
    <property type="entry name" value="RNase_II/R"/>
</dbReference>
<dbReference type="GO" id="GO:0008859">
    <property type="term" value="F:exoribonuclease II activity"/>
    <property type="evidence" value="ECO:0007669"/>
    <property type="project" value="UniProtKB-UniRule"/>
</dbReference>
<dbReference type="Proteomes" id="UP000003639">
    <property type="component" value="Unassembled WGS sequence"/>
</dbReference>
<evidence type="ECO:0000256" key="6">
    <source>
        <dbReference type="ARBA" id="ARBA00022839"/>
    </source>
</evidence>
<evidence type="ECO:0000256" key="3">
    <source>
        <dbReference type="ARBA" id="ARBA00022490"/>
    </source>
</evidence>
<dbReference type="Pfam" id="PF08206">
    <property type="entry name" value="OB_RNB"/>
    <property type="match status" value="1"/>
</dbReference>
<keyword evidence="7 8" id="KW-0694">RNA-binding</keyword>
<keyword evidence="12" id="KW-1185">Reference proteome</keyword>
<dbReference type="EC" id="3.1.13.1" evidence="8"/>
<dbReference type="SMART" id="SM00316">
    <property type="entry name" value="S1"/>
    <property type="match status" value="1"/>
</dbReference>
<feature type="compositionally biased region" description="Basic and acidic residues" evidence="9">
    <location>
        <begin position="679"/>
        <end position="695"/>
    </location>
</feature>
<dbReference type="HAMAP" id="MF_01895">
    <property type="entry name" value="RNase_R"/>
    <property type="match status" value="1"/>
</dbReference>
<comment type="subcellular location">
    <subcellularLocation>
        <location evidence="2 8">Cytoplasm</location>
    </subcellularLocation>
</comment>
<dbReference type="InterPro" id="IPR040476">
    <property type="entry name" value="CSD2"/>
</dbReference>
<feature type="compositionally biased region" description="Basic residues" evidence="9">
    <location>
        <begin position="696"/>
        <end position="710"/>
    </location>
</feature>
<dbReference type="PROSITE" id="PS50126">
    <property type="entry name" value="S1"/>
    <property type="match status" value="1"/>
</dbReference>
<evidence type="ECO:0000256" key="7">
    <source>
        <dbReference type="ARBA" id="ARBA00022884"/>
    </source>
</evidence>
<dbReference type="InterPro" id="IPR011129">
    <property type="entry name" value="CSD"/>
</dbReference>
<dbReference type="GO" id="GO:0003723">
    <property type="term" value="F:RNA binding"/>
    <property type="evidence" value="ECO:0007669"/>
    <property type="project" value="UniProtKB-UniRule"/>
</dbReference>
<sequence length="710" mass="79141">MAKKKTEEIITGVFQGTSRGFGFLVPEDGKSREDDYFIPPRATGGAWDGDKVQASPDPEIPWEEGRRTATVVRVTERANRFVTGTVEKLGRELWMRPDSDKLPGPIKISGKAKGVRIGEKIAVEMLGYGTAKTPPMGALRETFGPAGNRESSTAAILYHYEIDPEFPPAVLDAAARAPREVEKDALTGRTDLRNRIIITIDGASSKDLDDAVSLERDEQGRWVLGVHIADVSHYVQEKSPLDLEAWERGTSVYFADRVIPMLPVELSNGICSLNPGVDRLTISCFMTLAADGREEDHTICKSVIRSTERMTYEDCNKLLAGEDPDLEKRYNNILPMLRDMAVLARVLEKRRKLRGSLDLETSESYIICDEHGKPVDIKVRKQGESEALIESFMLAANECVARHLFDRHKPAVYRVHEKPSQDKAEGLKTMLAPFGYTFQEADSFALQKILEDTKGKPEAPIISTMVLRSLMKARYDVQNLGHFGLAAKYYCHFTSPIRRYPDLMVHRVLTQVLADEANPANVGKTMPWEKRMASVAARAADQSSQREVAAQNAEREIEKLYMAEYMLAHVGETMVGTVSGVTKFGLFVMLPSGVEGLISAEALPRDHYHHDDQRMTLRGEHTGRVFSFGMPLTVVCAAADPGSGQITFHLSGEEPEAVPERPETLRQGHRHPGPRSARRNGEHRSNERKNGERRSRPPRHKPGKGGKRRG</sequence>
<dbReference type="CDD" id="cd04471">
    <property type="entry name" value="S1_RNase_R"/>
    <property type="match status" value="1"/>
</dbReference>
<dbReference type="InterPro" id="IPR011805">
    <property type="entry name" value="RNase_R"/>
</dbReference>
<feature type="compositionally biased region" description="Basic residues" evidence="9">
    <location>
        <begin position="667"/>
        <end position="678"/>
    </location>
</feature>
<evidence type="ECO:0000256" key="1">
    <source>
        <dbReference type="ARBA" id="ARBA00001849"/>
    </source>
</evidence>
<dbReference type="SUPFAM" id="SSF50249">
    <property type="entry name" value="Nucleic acid-binding proteins"/>
    <property type="match status" value="4"/>
</dbReference>
<dbReference type="InterPro" id="IPR003029">
    <property type="entry name" value="S1_domain"/>
</dbReference>
<protein>
    <recommendedName>
        <fullName evidence="8">Ribonuclease R</fullName>
        <shortName evidence="8">RNase R</shortName>
        <ecNumber evidence="8">3.1.13.1</ecNumber>
    </recommendedName>
</protein>
<dbReference type="Pfam" id="PF17876">
    <property type="entry name" value="CSD2"/>
    <property type="match status" value="1"/>
</dbReference>
<dbReference type="PANTHER" id="PTHR23355:SF9">
    <property type="entry name" value="DIS3-LIKE EXONUCLEASE 2"/>
    <property type="match status" value="1"/>
</dbReference>
<organism evidence="11 12">
    <name type="scientific">Pseudoflavonifractor capillosus ATCC 29799</name>
    <dbReference type="NCBI Taxonomy" id="411467"/>
    <lineage>
        <taxon>Bacteria</taxon>
        <taxon>Bacillati</taxon>
        <taxon>Bacillota</taxon>
        <taxon>Clostridia</taxon>
        <taxon>Eubacteriales</taxon>
        <taxon>Oscillospiraceae</taxon>
        <taxon>Pseudoflavonifractor</taxon>
    </lineage>
</organism>
<evidence type="ECO:0000256" key="8">
    <source>
        <dbReference type="HAMAP-Rule" id="MF_01895"/>
    </source>
</evidence>
<keyword evidence="4 8" id="KW-0540">Nuclease</keyword>
<evidence type="ECO:0000313" key="12">
    <source>
        <dbReference type="Proteomes" id="UP000003639"/>
    </source>
</evidence>
<dbReference type="AlphaFoldDB" id="A6NVY9"/>
<dbReference type="InterPro" id="IPR013223">
    <property type="entry name" value="RNase_B_OB_dom"/>
</dbReference>
<dbReference type="GO" id="GO:0005829">
    <property type="term" value="C:cytosol"/>
    <property type="evidence" value="ECO:0007669"/>
    <property type="project" value="TreeGrafter"/>
</dbReference>
<dbReference type="InterPro" id="IPR050180">
    <property type="entry name" value="RNR_Ribonuclease"/>
</dbReference>
<dbReference type="STRING" id="411467.BACCAP_02382"/>
<dbReference type="Gene3D" id="2.40.50.140">
    <property type="entry name" value="Nucleic acid-binding proteins"/>
    <property type="match status" value="2"/>
</dbReference>
<evidence type="ECO:0000256" key="4">
    <source>
        <dbReference type="ARBA" id="ARBA00022722"/>
    </source>
</evidence>
<accession>A6NVY9</accession>
<dbReference type="SMART" id="SM00357">
    <property type="entry name" value="CSP"/>
    <property type="match status" value="1"/>
</dbReference>
<name>A6NVY9_9FIRM</name>
<proteinExistence type="inferred from homology"/>
<reference evidence="11 12" key="2">
    <citation type="submission" date="2007-06" db="EMBL/GenBank/DDBJ databases">
        <title>Draft genome sequence of Pseudoflavonifractor capillosus ATCC 29799.</title>
        <authorList>
            <person name="Sudarsanam P."/>
            <person name="Ley R."/>
            <person name="Guruge J."/>
            <person name="Turnbaugh P.J."/>
            <person name="Mahowald M."/>
            <person name="Liep D."/>
            <person name="Gordon J."/>
        </authorList>
    </citation>
    <scope>NUCLEOTIDE SEQUENCE [LARGE SCALE GENOMIC DNA]</scope>
    <source>
        <strain evidence="11 12">ATCC 29799</strain>
    </source>
</reference>
<evidence type="ECO:0000256" key="9">
    <source>
        <dbReference type="SAM" id="MobiDB-lite"/>
    </source>
</evidence>
<dbReference type="InterPro" id="IPR004476">
    <property type="entry name" value="RNase_II/RNase_R"/>
</dbReference>
<comment type="function">
    <text evidence="8">3'-5' exoribonuclease that releases 5'-nucleoside monophosphates and is involved in maturation of structured RNAs.</text>
</comment>
<feature type="region of interest" description="Disordered" evidence="9">
    <location>
        <begin position="34"/>
        <end position="58"/>
    </location>
</feature>
<feature type="domain" description="S1 motif" evidence="10">
    <location>
        <begin position="571"/>
        <end position="651"/>
    </location>
</feature>
<reference evidence="11 12" key="1">
    <citation type="submission" date="2007-04" db="EMBL/GenBank/DDBJ databases">
        <authorList>
            <person name="Fulton L."/>
            <person name="Clifton S."/>
            <person name="Fulton B."/>
            <person name="Xu J."/>
            <person name="Minx P."/>
            <person name="Pepin K.H."/>
            <person name="Johnson M."/>
            <person name="Thiruvilangam P."/>
            <person name="Bhonagiri V."/>
            <person name="Nash W.E."/>
            <person name="Mardis E.R."/>
            <person name="Wilson R.K."/>
        </authorList>
    </citation>
    <scope>NUCLEOTIDE SEQUENCE [LARGE SCALE GENOMIC DNA]</scope>
    <source>
        <strain evidence="11 12">ATCC 29799</strain>
    </source>
</reference>
<dbReference type="NCBIfam" id="TIGR02063">
    <property type="entry name" value="RNase_R"/>
    <property type="match status" value="1"/>
</dbReference>
<comment type="caution">
    <text evidence="11">The sequence shown here is derived from an EMBL/GenBank/DDBJ whole genome shotgun (WGS) entry which is preliminary data.</text>
</comment>
<evidence type="ECO:0000256" key="5">
    <source>
        <dbReference type="ARBA" id="ARBA00022801"/>
    </source>
</evidence>
<dbReference type="PANTHER" id="PTHR23355">
    <property type="entry name" value="RIBONUCLEASE"/>
    <property type="match status" value="1"/>
</dbReference>
<feature type="region of interest" description="Disordered" evidence="9">
    <location>
        <begin position="646"/>
        <end position="710"/>
    </location>
</feature>
<evidence type="ECO:0000313" key="11">
    <source>
        <dbReference type="EMBL" id="EDM99646.1"/>
    </source>
</evidence>
<evidence type="ECO:0000259" key="10">
    <source>
        <dbReference type="PROSITE" id="PS50126"/>
    </source>
</evidence>
<comment type="similarity">
    <text evidence="8">Belongs to the RNR ribonuclease family. RNase R subfamily.</text>
</comment>
<dbReference type="eggNOG" id="COG0557">
    <property type="taxonomic scope" value="Bacteria"/>
</dbReference>
<dbReference type="GO" id="GO:0006402">
    <property type="term" value="P:mRNA catabolic process"/>
    <property type="evidence" value="ECO:0007669"/>
    <property type="project" value="TreeGrafter"/>
</dbReference>
<dbReference type="EMBL" id="AAXG02000015">
    <property type="protein sequence ID" value="EDM99646.1"/>
    <property type="molecule type" value="Genomic_DNA"/>
</dbReference>
<dbReference type="NCBIfam" id="TIGR00358">
    <property type="entry name" value="3_prime_RNase"/>
    <property type="match status" value="1"/>
</dbReference>
<dbReference type="Pfam" id="PF00773">
    <property type="entry name" value="RNB"/>
    <property type="match status" value="1"/>
</dbReference>
<gene>
    <name evidence="8 11" type="primary">rnr</name>
    <name evidence="11" type="ORF">BACCAP_02382</name>
</gene>
<keyword evidence="5 8" id="KW-0378">Hydrolase</keyword>
<comment type="catalytic activity">
    <reaction evidence="1 8">
        <text>Exonucleolytic cleavage in the 3'- to 5'-direction to yield nucleoside 5'-phosphates.</text>
        <dbReference type="EC" id="3.1.13.1"/>
    </reaction>
</comment>
<dbReference type="SMART" id="SM00955">
    <property type="entry name" value="RNB"/>
    <property type="match status" value="1"/>
</dbReference>
<evidence type="ECO:0000256" key="2">
    <source>
        <dbReference type="ARBA" id="ARBA00004496"/>
    </source>
</evidence>
<dbReference type="InterPro" id="IPR012340">
    <property type="entry name" value="NA-bd_OB-fold"/>
</dbReference>
<keyword evidence="3 8" id="KW-0963">Cytoplasm</keyword>
<dbReference type="Pfam" id="PF00575">
    <property type="entry name" value="S1"/>
    <property type="match status" value="1"/>
</dbReference>
<keyword evidence="6 8" id="KW-0269">Exonuclease</keyword>